<evidence type="ECO:0008006" key="5">
    <source>
        <dbReference type="Google" id="ProtNLM"/>
    </source>
</evidence>
<keyword evidence="2" id="KW-0732">Signal</keyword>
<dbReference type="EMBL" id="GG662798">
    <property type="protein sequence ID" value="EAR90386.2"/>
    <property type="molecule type" value="Genomic_DNA"/>
</dbReference>
<accession>Q22ZD5</accession>
<gene>
    <name evidence="3" type="ORF">TTHERM_00112360</name>
</gene>
<feature type="compositionally biased region" description="Low complexity" evidence="1">
    <location>
        <begin position="256"/>
        <end position="289"/>
    </location>
</feature>
<keyword evidence="4" id="KW-1185">Reference proteome</keyword>
<dbReference type="Proteomes" id="UP000009168">
    <property type="component" value="Unassembled WGS sequence"/>
</dbReference>
<evidence type="ECO:0000256" key="1">
    <source>
        <dbReference type="SAM" id="MobiDB-lite"/>
    </source>
</evidence>
<evidence type="ECO:0000256" key="2">
    <source>
        <dbReference type="SAM" id="SignalP"/>
    </source>
</evidence>
<feature type="chain" id="PRO_5004201444" description="Transmembrane protein" evidence="2">
    <location>
        <begin position="22"/>
        <end position="289"/>
    </location>
</feature>
<dbReference type="AlphaFoldDB" id="Q22ZD5"/>
<protein>
    <recommendedName>
        <fullName evidence="5">Transmembrane protein</fullName>
    </recommendedName>
</protein>
<evidence type="ECO:0000313" key="4">
    <source>
        <dbReference type="Proteomes" id="UP000009168"/>
    </source>
</evidence>
<dbReference type="HOGENOM" id="CLU_1047599_0_0_1"/>
<dbReference type="GeneID" id="7824208"/>
<evidence type="ECO:0000313" key="3">
    <source>
        <dbReference type="EMBL" id="EAR90386.2"/>
    </source>
</evidence>
<reference evidence="4" key="1">
    <citation type="journal article" date="2006" name="PLoS Biol.">
        <title>Macronuclear genome sequence of the ciliate Tetrahymena thermophila, a model eukaryote.</title>
        <authorList>
            <person name="Eisen J.A."/>
            <person name="Coyne R.S."/>
            <person name="Wu M."/>
            <person name="Wu D."/>
            <person name="Thiagarajan M."/>
            <person name="Wortman J.R."/>
            <person name="Badger J.H."/>
            <person name="Ren Q."/>
            <person name="Amedeo P."/>
            <person name="Jones K.M."/>
            <person name="Tallon L.J."/>
            <person name="Delcher A.L."/>
            <person name="Salzberg S.L."/>
            <person name="Silva J.C."/>
            <person name="Haas B.J."/>
            <person name="Majoros W.H."/>
            <person name="Farzad M."/>
            <person name="Carlton J.M."/>
            <person name="Smith R.K. Jr."/>
            <person name="Garg J."/>
            <person name="Pearlman R.E."/>
            <person name="Karrer K.M."/>
            <person name="Sun L."/>
            <person name="Manning G."/>
            <person name="Elde N.C."/>
            <person name="Turkewitz A.P."/>
            <person name="Asai D.J."/>
            <person name="Wilkes D.E."/>
            <person name="Wang Y."/>
            <person name="Cai H."/>
            <person name="Collins K."/>
            <person name="Stewart B.A."/>
            <person name="Lee S.R."/>
            <person name="Wilamowska K."/>
            <person name="Weinberg Z."/>
            <person name="Ruzzo W.L."/>
            <person name="Wloga D."/>
            <person name="Gaertig J."/>
            <person name="Frankel J."/>
            <person name="Tsao C.-C."/>
            <person name="Gorovsky M.A."/>
            <person name="Keeling P.J."/>
            <person name="Waller R.F."/>
            <person name="Patron N.J."/>
            <person name="Cherry J.M."/>
            <person name="Stover N.A."/>
            <person name="Krieger C.J."/>
            <person name="del Toro C."/>
            <person name="Ryder H.F."/>
            <person name="Williamson S.C."/>
            <person name="Barbeau R.A."/>
            <person name="Hamilton E.P."/>
            <person name="Orias E."/>
        </authorList>
    </citation>
    <scope>NUCLEOTIDE SEQUENCE [LARGE SCALE GENOMIC DNA]</scope>
    <source>
        <strain evidence="4">SB210</strain>
    </source>
</reference>
<dbReference type="InParanoid" id="Q22ZD5"/>
<feature type="region of interest" description="Disordered" evidence="1">
    <location>
        <begin position="253"/>
        <end position="289"/>
    </location>
</feature>
<name>Q22ZD5_TETTS</name>
<dbReference type="KEGG" id="tet:TTHERM_00112360"/>
<dbReference type="RefSeq" id="XP_001010631.2">
    <property type="nucleotide sequence ID" value="XM_001010631.2"/>
</dbReference>
<dbReference type="eggNOG" id="ENOG502T82U">
    <property type="taxonomic scope" value="Eukaryota"/>
</dbReference>
<proteinExistence type="predicted"/>
<organism evidence="3 4">
    <name type="scientific">Tetrahymena thermophila (strain SB210)</name>
    <dbReference type="NCBI Taxonomy" id="312017"/>
    <lineage>
        <taxon>Eukaryota</taxon>
        <taxon>Sar</taxon>
        <taxon>Alveolata</taxon>
        <taxon>Ciliophora</taxon>
        <taxon>Intramacronucleata</taxon>
        <taxon>Oligohymenophorea</taxon>
        <taxon>Hymenostomatida</taxon>
        <taxon>Tetrahymenina</taxon>
        <taxon>Tetrahymenidae</taxon>
        <taxon>Tetrahymena</taxon>
    </lineage>
</organism>
<sequence length="289" mass="33910">MSKLALISTLLLLLSIHSIYCKRMVNSNNVDKVIELFYTFADTFFQKYHSLYLKNMSDDYHFTDMKYEKINLTLTPQNSDEQEISVYNGKLIVSNLSFNLENIWIPLGQQNEIMNIQMPILEISFELYSNPSFISIDNTRLNEENELYNRYTLTIQQLFNMAIMKTLGPIYHAFNAQQIDPSSFVPNFLKMFEDYFVQYHGEKMQPESKFIFDVSKYLNRQSNKKYQDVYIESAEDLEKLSVQFKVPTVKAKVENQEQQNNENSNTDNNNIQTNNSNNLTSNNTNSQEL</sequence>
<feature type="signal peptide" evidence="2">
    <location>
        <begin position="1"/>
        <end position="21"/>
    </location>
</feature>